<dbReference type="PANTHER" id="PTHR19143">
    <property type="entry name" value="FIBRINOGEN/TENASCIN/ANGIOPOEITIN"/>
    <property type="match status" value="1"/>
</dbReference>
<dbReference type="STRING" id="37001.A0A1A9WDG3"/>
<reference evidence="6" key="1">
    <citation type="submission" date="2014-03" db="EMBL/GenBank/DDBJ databases">
        <authorList>
            <person name="Aksoy S."/>
            <person name="Warren W."/>
            <person name="Wilson R.K."/>
        </authorList>
    </citation>
    <scope>NUCLEOTIDE SEQUENCE [LARGE SCALE GENOMIC DNA]</scope>
    <source>
        <strain evidence="6">IAEA</strain>
    </source>
</reference>
<feature type="chain" id="PRO_5008400265" evidence="3">
    <location>
        <begin position="20"/>
        <end position="361"/>
    </location>
</feature>
<feature type="coiled-coil region" evidence="2">
    <location>
        <begin position="71"/>
        <end position="105"/>
    </location>
</feature>
<name>A0A1A9WDG3_9MUSC</name>
<feature type="domain" description="Fibrinogen C-terminal" evidence="4">
    <location>
        <begin position="132"/>
        <end position="349"/>
    </location>
</feature>
<dbReference type="Proteomes" id="UP000091820">
    <property type="component" value="Unassembled WGS sequence"/>
</dbReference>
<sequence length="361" mass="42137">MHFPVYIVLVLLVGPLCGADHDAVDDEKGEREKRIEEKIDNLIHSNEFIKSQLETIHPNVELQLEIIQKLERDAKERYNKWENSLQQSQSEYQQSRDHIEELRNILVEIYSRINEIADGSQSSQPTYTSRDLHSFGYPNSCADHIPEYCNDDSCRIKVPRYSSEEFSVPCDNNKYGNGWTIIQKREDGSIEFQRNWVEYKSGFGNVLGEYWIGLDKLHALTTTQGRQELLVILEDYHGNTKYALYDAFEVGSEPERYKLKLGAYRGDAGDSLRYHENGQFHTKDNDRTRKCVRNHRGGWWYKNCLTSNPNGLYYRNENATLPARGTYWKSFVDANHSLKSIKMMIRPKYYTTSHLSLPTQQ</sequence>
<accession>A0A1A9WDG3</accession>
<keyword evidence="3" id="KW-0732">Signal</keyword>
<organism evidence="5 6">
    <name type="scientific">Glossina brevipalpis</name>
    <dbReference type="NCBI Taxonomy" id="37001"/>
    <lineage>
        <taxon>Eukaryota</taxon>
        <taxon>Metazoa</taxon>
        <taxon>Ecdysozoa</taxon>
        <taxon>Arthropoda</taxon>
        <taxon>Hexapoda</taxon>
        <taxon>Insecta</taxon>
        <taxon>Pterygota</taxon>
        <taxon>Neoptera</taxon>
        <taxon>Endopterygota</taxon>
        <taxon>Diptera</taxon>
        <taxon>Brachycera</taxon>
        <taxon>Muscomorpha</taxon>
        <taxon>Hippoboscoidea</taxon>
        <taxon>Glossinidae</taxon>
        <taxon>Glossina</taxon>
    </lineage>
</organism>
<feature type="signal peptide" evidence="3">
    <location>
        <begin position="1"/>
        <end position="19"/>
    </location>
</feature>
<dbReference type="InterPro" id="IPR020837">
    <property type="entry name" value="Fibrinogen_CS"/>
</dbReference>
<evidence type="ECO:0000313" key="6">
    <source>
        <dbReference type="Proteomes" id="UP000091820"/>
    </source>
</evidence>
<evidence type="ECO:0000256" key="1">
    <source>
        <dbReference type="ARBA" id="ARBA00023157"/>
    </source>
</evidence>
<dbReference type="VEuPathDB" id="VectorBase:GBRI015602"/>
<dbReference type="AlphaFoldDB" id="A0A1A9WDG3"/>
<protein>
    <submittedName>
        <fullName evidence="5">Fibrinogen C-terminal domain-containing protein</fullName>
    </submittedName>
</protein>
<dbReference type="PANTHER" id="PTHR19143:SF327">
    <property type="entry name" value="FI21813P1-RELATED"/>
    <property type="match status" value="1"/>
</dbReference>
<dbReference type="Pfam" id="PF00147">
    <property type="entry name" value="Fibrinogen_C"/>
    <property type="match status" value="1"/>
</dbReference>
<dbReference type="PROSITE" id="PS00514">
    <property type="entry name" value="FIBRINOGEN_C_1"/>
    <property type="match status" value="1"/>
</dbReference>
<dbReference type="CDD" id="cd00087">
    <property type="entry name" value="FReD"/>
    <property type="match status" value="1"/>
</dbReference>
<keyword evidence="6" id="KW-1185">Reference proteome</keyword>
<dbReference type="SMART" id="SM00186">
    <property type="entry name" value="FBG"/>
    <property type="match status" value="1"/>
</dbReference>
<dbReference type="InterPro" id="IPR002181">
    <property type="entry name" value="Fibrinogen_a/b/g_C_dom"/>
</dbReference>
<dbReference type="InterPro" id="IPR014716">
    <property type="entry name" value="Fibrinogen_a/b/g_C_1"/>
</dbReference>
<dbReference type="PROSITE" id="PS51406">
    <property type="entry name" value="FIBRINOGEN_C_2"/>
    <property type="match status" value="1"/>
</dbReference>
<dbReference type="Gene3D" id="3.90.215.10">
    <property type="entry name" value="Gamma Fibrinogen, chain A, domain 1"/>
    <property type="match status" value="1"/>
</dbReference>
<dbReference type="GO" id="GO:0005615">
    <property type="term" value="C:extracellular space"/>
    <property type="evidence" value="ECO:0007669"/>
    <property type="project" value="TreeGrafter"/>
</dbReference>
<evidence type="ECO:0000256" key="2">
    <source>
        <dbReference type="SAM" id="Coils"/>
    </source>
</evidence>
<proteinExistence type="predicted"/>
<keyword evidence="2" id="KW-0175">Coiled coil</keyword>
<keyword evidence="1" id="KW-1015">Disulfide bond</keyword>
<dbReference type="EnsemblMetazoa" id="GBRI015602-RA">
    <property type="protein sequence ID" value="GBRI015602-PA"/>
    <property type="gene ID" value="GBRI015602"/>
</dbReference>
<dbReference type="SUPFAM" id="SSF56496">
    <property type="entry name" value="Fibrinogen C-terminal domain-like"/>
    <property type="match status" value="1"/>
</dbReference>
<evidence type="ECO:0000256" key="3">
    <source>
        <dbReference type="SAM" id="SignalP"/>
    </source>
</evidence>
<evidence type="ECO:0000313" key="5">
    <source>
        <dbReference type="EnsemblMetazoa" id="GBRI015602-PA"/>
    </source>
</evidence>
<dbReference type="InterPro" id="IPR050373">
    <property type="entry name" value="Fibrinogen_C-term_domain"/>
</dbReference>
<reference evidence="5" key="2">
    <citation type="submission" date="2020-05" db="UniProtKB">
        <authorList>
            <consortium name="EnsemblMetazoa"/>
        </authorList>
    </citation>
    <scope>IDENTIFICATION</scope>
    <source>
        <strain evidence="5">IAEA</strain>
    </source>
</reference>
<evidence type="ECO:0000259" key="4">
    <source>
        <dbReference type="PROSITE" id="PS51406"/>
    </source>
</evidence>
<dbReference type="InterPro" id="IPR036056">
    <property type="entry name" value="Fibrinogen-like_C"/>
</dbReference>